<reference evidence="8 9" key="1">
    <citation type="journal article" date="2016" name="BMC Genomics">
        <title>Combined genomic and structural analyses of a cultured magnetotactic bacterium reveals its niche adaptation to a dynamic environment.</title>
        <authorList>
            <person name="Araujo A.C."/>
            <person name="Morillo V."/>
            <person name="Cypriano J."/>
            <person name="Teixeira L.C."/>
            <person name="Leao P."/>
            <person name="Lyra S."/>
            <person name="Almeida L.G."/>
            <person name="Bazylinski D.A."/>
            <person name="Vasconcellos A.T."/>
            <person name="Abreu F."/>
            <person name="Lins U."/>
        </authorList>
    </citation>
    <scope>NUCLEOTIDE SEQUENCE [LARGE SCALE GENOMIC DNA]</scope>
    <source>
        <strain evidence="8 9">IT-1</strain>
    </source>
</reference>
<keyword evidence="6" id="KW-0732">Signal</keyword>
<dbReference type="AlphaFoldDB" id="A0A1Y2K048"/>
<feature type="signal peptide" evidence="6">
    <location>
        <begin position="1"/>
        <end position="23"/>
    </location>
</feature>
<sequence>MKKWGRILAVAALMISGASAANASDMATPEEAKELTIKAMALVESQGKDAAFKAFAQEGGEFLPKDLYMFCMDLEGVMTFHAKKPQLAGKNLMSFNKYGDMLFKDMIDKAKADGEGWVNYKWPYPGSEEIREKASYIKTDAAKSFFCGAGAYK</sequence>
<dbReference type="STRING" id="1434232.MAIT1_01360"/>
<name>A0A1Y2K048_9PROT</name>
<evidence type="ECO:0000256" key="1">
    <source>
        <dbReference type="ARBA" id="ARBA00004651"/>
    </source>
</evidence>
<dbReference type="Pfam" id="PF08269">
    <property type="entry name" value="dCache_2"/>
    <property type="match status" value="1"/>
</dbReference>
<feature type="chain" id="PRO_5013073415" evidence="6">
    <location>
        <begin position="24"/>
        <end position="153"/>
    </location>
</feature>
<dbReference type="InterPro" id="IPR033480">
    <property type="entry name" value="sCache_2"/>
</dbReference>
<dbReference type="EMBL" id="LVJN01000020">
    <property type="protein sequence ID" value="OSM01413.1"/>
    <property type="molecule type" value="Genomic_DNA"/>
</dbReference>
<accession>A0A1Y2K048</accession>
<dbReference type="GO" id="GO:0005886">
    <property type="term" value="C:plasma membrane"/>
    <property type="evidence" value="ECO:0007669"/>
    <property type="project" value="UniProtKB-SubCell"/>
</dbReference>
<comment type="caution">
    <text evidence="8">The sequence shown here is derived from an EMBL/GenBank/DDBJ whole genome shotgun (WGS) entry which is preliminary data.</text>
</comment>
<keyword evidence="5" id="KW-0472">Membrane</keyword>
<evidence type="ECO:0000256" key="5">
    <source>
        <dbReference type="ARBA" id="ARBA00023136"/>
    </source>
</evidence>
<evidence type="ECO:0000256" key="6">
    <source>
        <dbReference type="SAM" id="SignalP"/>
    </source>
</evidence>
<dbReference type="RefSeq" id="WP_085442653.1">
    <property type="nucleotide sequence ID" value="NZ_LVJN01000020.1"/>
</dbReference>
<organism evidence="8 9">
    <name type="scientific">Magnetofaba australis IT-1</name>
    <dbReference type="NCBI Taxonomy" id="1434232"/>
    <lineage>
        <taxon>Bacteria</taxon>
        <taxon>Pseudomonadati</taxon>
        <taxon>Pseudomonadota</taxon>
        <taxon>Magnetococcia</taxon>
        <taxon>Magnetococcales</taxon>
        <taxon>Magnetococcaceae</taxon>
        <taxon>Magnetofaba</taxon>
    </lineage>
</organism>
<protein>
    <submittedName>
        <fullName evidence="8">Putative Cache domain-containing protein</fullName>
    </submittedName>
</protein>
<evidence type="ECO:0000313" key="8">
    <source>
        <dbReference type="EMBL" id="OSM01413.1"/>
    </source>
</evidence>
<feature type="domain" description="Single Cache" evidence="7">
    <location>
        <begin position="21"/>
        <end position="104"/>
    </location>
</feature>
<dbReference type="InterPro" id="IPR004010">
    <property type="entry name" value="Double_Cache_2"/>
</dbReference>
<evidence type="ECO:0000256" key="3">
    <source>
        <dbReference type="ARBA" id="ARBA00022692"/>
    </source>
</evidence>
<evidence type="ECO:0000259" key="7">
    <source>
        <dbReference type="SMART" id="SM01049"/>
    </source>
</evidence>
<gene>
    <name evidence="8" type="ORF">MAIT1_01360</name>
</gene>
<evidence type="ECO:0000256" key="4">
    <source>
        <dbReference type="ARBA" id="ARBA00022989"/>
    </source>
</evidence>
<keyword evidence="3" id="KW-0812">Transmembrane</keyword>
<dbReference type="Gene3D" id="3.30.450.20">
    <property type="entry name" value="PAS domain"/>
    <property type="match status" value="1"/>
</dbReference>
<evidence type="ECO:0000313" key="9">
    <source>
        <dbReference type="Proteomes" id="UP000194003"/>
    </source>
</evidence>
<keyword evidence="2" id="KW-1003">Cell membrane</keyword>
<keyword evidence="9" id="KW-1185">Reference proteome</keyword>
<dbReference type="OrthoDB" id="8454481at2"/>
<dbReference type="SMART" id="SM01049">
    <property type="entry name" value="Cache_2"/>
    <property type="match status" value="1"/>
</dbReference>
<dbReference type="Proteomes" id="UP000194003">
    <property type="component" value="Unassembled WGS sequence"/>
</dbReference>
<proteinExistence type="predicted"/>
<comment type="subcellular location">
    <subcellularLocation>
        <location evidence="1">Cell membrane</location>
        <topology evidence="1">Multi-pass membrane protein</topology>
    </subcellularLocation>
</comment>
<evidence type="ECO:0000256" key="2">
    <source>
        <dbReference type="ARBA" id="ARBA00022475"/>
    </source>
</evidence>
<keyword evidence="4" id="KW-1133">Transmembrane helix</keyword>